<keyword evidence="21" id="KW-1185">Reference proteome</keyword>
<dbReference type="GO" id="GO:0005737">
    <property type="term" value="C:cytoplasm"/>
    <property type="evidence" value="ECO:0007669"/>
    <property type="project" value="UniProtKB-SubCell"/>
</dbReference>
<feature type="domain" description="OTU" evidence="18">
    <location>
        <begin position="726"/>
        <end position="948"/>
    </location>
</feature>
<dbReference type="Proteomes" id="UP001286313">
    <property type="component" value="Unassembled WGS sequence"/>
</dbReference>
<evidence type="ECO:0000256" key="4">
    <source>
        <dbReference type="ARBA" id="ARBA00005865"/>
    </source>
</evidence>
<keyword evidence="8" id="KW-0645">Protease</keyword>
<organism evidence="20 21">
    <name type="scientific">Petrolisthes cinctipes</name>
    <name type="common">Flat porcelain crab</name>
    <dbReference type="NCBI Taxonomy" id="88211"/>
    <lineage>
        <taxon>Eukaryota</taxon>
        <taxon>Metazoa</taxon>
        <taxon>Ecdysozoa</taxon>
        <taxon>Arthropoda</taxon>
        <taxon>Crustacea</taxon>
        <taxon>Multicrustacea</taxon>
        <taxon>Malacostraca</taxon>
        <taxon>Eumalacostraca</taxon>
        <taxon>Eucarida</taxon>
        <taxon>Decapoda</taxon>
        <taxon>Pleocyemata</taxon>
        <taxon>Anomura</taxon>
        <taxon>Galatheoidea</taxon>
        <taxon>Porcellanidae</taxon>
        <taxon>Petrolisthes</taxon>
    </lineage>
</organism>
<dbReference type="PROSITE" id="PS51036">
    <property type="entry name" value="ZF_A20"/>
    <property type="match status" value="2"/>
</dbReference>
<protein>
    <recommendedName>
        <fullName evidence="5">ubiquitinyl hydrolase 1</fullName>
        <ecNumber evidence="5">3.4.19.12</ecNumber>
    </recommendedName>
</protein>
<evidence type="ECO:0000256" key="6">
    <source>
        <dbReference type="ARBA" id="ARBA00022490"/>
    </source>
</evidence>
<keyword evidence="14" id="KW-0862">Zinc</keyword>
<feature type="compositionally biased region" description="Basic and acidic residues" evidence="17">
    <location>
        <begin position="353"/>
        <end position="365"/>
    </location>
</feature>
<dbReference type="SMART" id="SM00259">
    <property type="entry name" value="ZnF_A20"/>
    <property type="match status" value="2"/>
</dbReference>
<evidence type="ECO:0000256" key="16">
    <source>
        <dbReference type="SAM" id="Coils"/>
    </source>
</evidence>
<dbReference type="GO" id="GO:0071947">
    <property type="term" value="P:protein deubiquitination involved in ubiquitin-dependent protein catabolic process"/>
    <property type="evidence" value="ECO:0007669"/>
    <property type="project" value="TreeGrafter"/>
</dbReference>
<evidence type="ECO:0000256" key="8">
    <source>
        <dbReference type="ARBA" id="ARBA00022670"/>
    </source>
</evidence>
<dbReference type="GO" id="GO:0004843">
    <property type="term" value="F:cysteine-type deubiquitinase activity"/>
    <property type="evidence" value="ECO:0007669"/>
    <property type="project" value="UniProtKB-EC"/>
</dbReference>
<evidence type="ECO:0000256" key="14">
    <source>
        <dbReference type="ARBA" id="ARBA00022833"/>
    </source>
</evidence>
<accession>A0AAE1KNV4</accession>
<feature type="region of interest" description="Disordered" evidence="17">
    <location>
        <begin position="1360"/>
        <end position="1380"/>
    </location>
</feature>
<keyword evidence="15" id="KW-0539">Nucleus</keyword>
<evidence type="ECO:0000256" key="3">
    <source>
        <dbReference type="ARBA" id="ARBA00004496"/>
    </source>
</evidence>
<feature type="domain" description="A20-type" evidence="19">
    <location>
        <begin position="1376"/>
        <end position="1411"/>
    </location>
</feature>
<evidence type="ECO:0000256" key="13">
    <source>
        <dbReference type="ARBA" id="ARBA00022807"/>
    </source>
</evidence>
<evidence type="ECO:0000256" key="5">
    <source>
        <dbReference type="ARBA" id="ARBA00012759"/>
    </source>
</evidence>
<dbReference type="GO" id="GO:0005634">
    <property type="term" value="C:nucleus"/>
    <property type="evidence" value="ECO:0007669"/>
    <property type="project" value="UniProtKB-SubCell"/>
</dbReference>
<evidence type="ECO:0000256" key="1">
    <source>
        <dbReference type="ARBA" id="ARBA00000707"/>
    </source>
</evidence>
<dbReference type="Gene3D" id="1.10.8.10">
    <property type="entry name" value="DNA helicase RuvA subunit, C-terminal domain"/>
    <property type="match status" value="1"/>
</dbReference>
<dbReference type="InterPro" id="IPR008979">
    <property type="entry name" value="Galactose-bd-like_sf"/>
</dbReference>
<feature type="domain" description="A20-type" evidence="19">
    <location>
        <begin position="1198"/>
        <end position="1233"/>
    </location>
</feature>
<dbReference type="GO" id="GO:0035871">
    <property type="term" value="P:protein K11-linked deubiquitination"/>
    <property type="evidence" value="ECO:0007669"/>
    <property type="project" value="TreeGrafter"/>
</dbReference>
<evidence type="ECO:0000256" key="7">
    <source>
        <dbReference type="ARBA" id="ARBA00022553"/>
    </source>
</evidence>
<keyword evidence="11" id="KW-0833">Ubl conjugation pathway</keyword>
<feature type="compositionally biased region" description="Low complexity" evidence="17">
    <location>
        <begin position="424"/>
        <end position="473"/>
    </location>
</feature>
<keyword evidence="13" id="KW-0788">Thiol protease</keyword>
<comment type="catalytic activity">
    <reaction evidence="1">
        <text>Thiol-dependent hydrolysis of ester, thioester, amide, peptide and isopeptide bonds formed by the C-terminal Gly of ubiquitin (a 76-residue protein attached to proteins as an intracellular targeting signal).</text>
        <dbReference type="EC" id="3.4.19.12"/>
    </reaction>
</comment>
<keyword evidence="16" id="KW-0175">Coiled coil</keyword>
<dbReference type="SUPFAM" id="SSF49785">
    <property type="entry name" value="Galactose-binding domain-like"/>
    <property type="match status" value="1"/>
</dbReference>
<dbReference type="EMBL" id="JAWQEG010001502">
    <property type="protein sequence ID" value="KAK3879039.1"/>
    <property type="molecule type" value="Genomic_DNA"/>
</dbReference>
<feature type="compositionally biased region" description="Basic and acidic residues" evidence="17">
    <location>
        <begin position="1038"/>
        <end position="1049"/>
    </location>
</feature>
<sequence length="1424" mass="155731">MTEVSLVGECECRVSSVLGRNTRTLGKQHLFDGSPETCWNSDQGTPQWVALRWAHPVTVTAIVAQFQGGFCGSADSLVEVGSADGVGWEDGTPWHLEDVGTEQTLRLSHPRTLTRLRITFTTSTDFFGRIIMFSNIIGWCRMEGEKVSEFISHTQADPILARQILQSVNWDVEAGVRMYTVLRGASPFHHSGPVRSAPSKLGGCVKPPVAPKPVFDHKPGSETRLIADGRLPTSSSKLAPLPPPRVRKAGGVLPKNGQMVGPVLPLPPVSHDVLQVASMFSETPYHQKAVSVARVSSLPPIQKCSGPDYCTQVSVSTSLVPGINKPSSKSHSGNAKNALLIEKVRGTSASLQEGHKTPTAHHETFTRASSFPHSSSPSQITINRSCVISVNNPNNNTNKNNNLYLDDYPASSVTDSGTPQLPLPMSHPTTTTTTTTTAITTTTNTSYSSPSYPTPPSLDSSSVHSPSAVPSAHITTASPSDVSVGLFTIDTLIRDPKPVRSQLGSCRDYISSVPITREASNCTCDCREIRQIEKPNHIDKLSQTEKLSQADRVSKDLHPMPEEVKKTNRATEKKSIREDEVDRVVIHPDVVVTVSGVATGAGPSSLSAPCSPAKPLLRKTEAVDLEEYDYYKKLSRGISKATDNVNLVSKARSEFAQEIWEAMDASRTPFFIETPVFTFTLPDLSIYSDEFRAFLERDLIETSNLVSLESAGRLNWWALVGASQRLWPLATTGDGNCLLHAASLGMWGFHDRLLTLRKALHEFLTRSKFSRPLWRRWRWQVTQQNRETGLVYSQEEWENEWANVLRLASSAPRGEQDRSSGVTGGGGGSITDSGQKVKSQASSGGSKADPSVASKRLSNGFSSNESEDCAGRVYESLEEIHVLALAHVLRRPIIVVADLTLKDVSGEPLAPIPFGGVYLPLECPPSECQRSPLLLTYDAAHFSALVVMEANSSPSLLPAVIPVTDCCHELLPIQFVIDPGDDFVWGRDDLNETVIHKLTITTHDKIGLLNEYLDVVQVAIPPSYLESCQGVEEMESPDNYHPEVEKKSSESSFDSDEGPPYTDGMGAIFPGKGKASKQLQTVAKQFGSIGKTMSKKIKKNLGTLSKLGRTGSFKKKDDYAKSCGLGKNGRGPKVSTHQNYILAAAIHTEKRHAYQEEMVRNYLNNARRRFEKDLELRKRQEEEVRQLEREQLERQAEVEGPVQCINPGCSMFGTALTAYMCSACFAKQREQEQEYKRQTWTGPGSPKAQHQRICDGPQYGAGRSKFYAELDANSVSDATRIPIQQPLSSKKDGTIYLSNSTFYNDVSSVPSSYNMAKTSSTAIKNEASREVASSGEKLATISTTTTTAIMANHVSDKFTPVAGDEGGMRGAGERSESPSHPCLTQDCKFYGSYSTGGYCSRCYQDNPTLRPKSVMVQQIKSVHL</sequence>
<feature type="region of interest" description="Disordered" evidence="17">
    <location>
        <begin position="810"/>
        <end position="866"/>
    </location>
</feature>
<dbReference type="Pfam" id="PF02338">
    <property type="entry name" value="OTU"/>
    <property type="match status" value="1"/>
</dbReference>
<dbReference type="InterPro" id="IPR051346">
    <property type="entry name" value="OTU_Deubiquitinase"/>
</dbReference>
<dbReference type="EC" id="3.4.19.12" evidence="5"/>
<dbReference type="Pfam" id="PF01754">
    <property type="entry name" value="zf-A20"/>
    <property type="match status" value="1"/>
</dbReference>
<evidence type="ECO:0000256" key="12">
    <source>
        <dbReference type="ARBA" id="ARBA00022801"/>
    </source>
</evidence>
<dbReference type="Gene3D" id="1.20.5.4770">
    <property type="match status" value="2"/>
</dbReference>
<dbReference type="GO" id="GO:0003677">
    <property type="term" value="F:DNA binding"/>
    <property type="evidence" value="ECO:0007669"/>
    <property type="project" value="InterPro"/>
</dbReference>
<dbReference type="GO" id="GO:0071108">
    <property type="term" value="P:protein K48-linked deubiquitination"/>
    <property type="evidence" value="ECO:0007669"/>
    <property type="project" value="TreeGrafter"/>
</dbReference>
<evidence type="ECO:0000256" key="15">
    <source>
        <dbReference type="ARBA" id="ARBA00023242"/>
    </source>
</evidence>
<evidence type="ECO:0000256" key="2">
    <source>
        <dbReference type="ARBA" id="ARBA00004123"/>
    </source>
</evidence>
<comment type="caution">
    <text evidence="20">The sequence shown here is derived from an EMBL/GenBank/DDBJ whole genome shotgun (WGS) entry which is preliminary data.</text>
</comment>
<dbReference type="GO" id="GO:0008270">
    <property type="term" value="F:zinc ion binding"/>
    <property type="evidence" value="ECO:0007669"/>
    <property type="project" value="UniProtKB-KW"/>
</dbReference>
<dbReference type="PROSITE" id="PS50802">
    <property type="entry name" value="OTU"/>
    <property type="match status" value="1"/>
</dbReference>
<dbReference type="InterPro" id="IPR003323">
    <property type="entry name" value="OTU_dom"/>
</dbReference>
<keyword evidence="10" id="KW-0863">Zinc-finger</keyword>
<keyword evidence="7" id="KW-0597">Phosphoprotein</keyword>
<comment type="similarity">
    <text evidence="4">Belongs to the peptidase C64 family.</text>
</comment>
<comment type="subcellular location">
    <subcellularLocation>
        <location evidence="3">Cytoplasm</location>
    </subcellularLocation>
    <subcellularLocation>
        <location evidence="2">Nucleus</location>
    </subcellularLocation>
</comment>
<evidence type="ECO:0000313" key="20">
    <source>
        <dbReference type="EMBL" id="KAK3879039.1"/>
    </source>
</evidence>
<dbReference type="PANTHER" id="PTHR13367:SF27">
    <property type="entry name" value="OTU DOMAIN-CONTAINING PROTEIN"/>
    <property type="match status" value="1"/>
</dbReference>
<evidence type="ECO:0000259" key="19">
    <source>
        <dbReference type="PROSITE" id="PS51036"/>
    </source>
</evidence>
<dbReference type="InterPro" id="IPR002653">
    <property type="entry name" value="Znf_A20"/>
</dbReference>
<evidence type="ECO:0000256" key="10">
    <source>
        <dbReference type="ARBA" id="ARBA00022771"/>
    </source>
</evidence>
<feature type="compositionally biased region" description="Polar residues" evidence="17">
    <location>
        <begin position="836"/>
        <end position="845"/>
    </location>
</feature>
<keyword evidence="12" id="KW-0378">Hydrolase</keyword>
<dbReference type="PANTHER" id="PTHR13367">
    <property type="entry name" value="UBIQUITIN THIOESTERASE"/>
    <property type="match status" value="1"/>
</dbReference>
<dbReference type="Gene3D" id="2.60.120.260">
    <property type="entry name" value="Galactose-binding domain-like"/>
    <property type="match status" value="1"/>
</dbReference>
<evidence type="ECO:0000256" key="11">
    <source>
        <dbReference type="ARBA" id="ARBA00022786"/>
    </source>
</evidence>
<dbReference type="CDD" id="cd22768">
    <property type="entry name" value="OTU_OTUD7"/>
    <property type="match status" value="1"/>
</dbReference>
<feature type="region of interest" description="Disordered" evidence="17">
    <location>
        <begin position="1034"/>
        <end position="1063"/>
    </location>
</feature>
<feature type="coiled-coil region" evidence="16">
    <location>
        <begin position="1163"/>
        <end position="1197"/>
    </location>
</feature>
<evidence type="ECO:0000256" key="17">
    <source>
        <dbReference type="SAM" id="MobiDB-lite"/>
    </source>
</evidence>
<evidence type="ECO:0000313" key="21">
    <source>
        <dbReference type="Proteomes" id="UP001286313"/>
    </source>
</evidence>
<feature type="region of interest" description="Disordered" evidence="17">
    <location>
        <begin position="408"/>
        <end position="474"/>
    </location>
</feature>
<dbReference type="GO" id="GO:0070536">
    <property type="term" value="P:protein K63-linked deubiquitination"/>
    <property type="evidence" value="ECO:0007669"/>
    <property type="project" value="TreeGrafter"/>
</dbReference>
<evidence type="ECO:0000256" key="9">
    <source>
        <dbReference type="ARBA" id="ARBA00022723"/>
    </source>
</evidence>
<feature type="compositionally biased region" description="Low complexity" evidence="17">
    <location>
        <begin position="369"/>
        <end position="378"/>
    </location>
</feature>
<evidence type="ECO:0000259" key="18">
    <source>
        <dbReference type="PROSITE" id="PS50802"/>
    </source>
</evidence>
<proteinExistence type="inferred from homology"/>
<keyword evidence="6" id="KW-0963">Cytoplasm</keyword>
<dbReference type="GO" id="GO:0070530">
    <property type="term" value="F:K63-linked polyubiquitin modification-dependent protein binding"/>
    <property type="evidence" value="ECO:0007669"/>
    <property type="project" value="TreeGrafter"/>
</dbReference>
<feature type="region of interest" description="Disordered" evidence="17">
    <location>
        <begin position="351"/>
        <end position="378"/>
    </location>
</feature>
<reference evidence="20" key="1">
    <citation type="submission" date="2023-10" db="EMBL/GenBank/DDBJ databases">
        <title>Genome assemblies of two species of porcelain crab, Petrolisthes cinctipes and Petrolisthes manimaculis (Anomura: Porcellanidae).</title>
        <authorList>
            <person name="Angst P."/>
        </authorList>
    </citation>
    <scope>NUCLEOTIDE SEQUENCE</scope>
    <source>
        <strain evidence="20">PB745_01</strain>
        <tissue evidence="20">Gill</tissue>
    </source>
</reference>
<gene>
    <name evidence="20" type="ORF">Pcinc_016370</name>
</gene>
<dbReference type="Pfam" id="PF14555">
    <property type="entry name" value="UBA_4"/>
    <property type="match status" value="1"/>
</dbReference>
<name>A0AAE1KNV4_PETCI</name>
<keyword evidence="9" id="KW-0479">Metal-binding</keyword>